<keyword evidence="1" id="KW-0812">Transmembrane</keyword>
<dbReference type="InterPro" id="IPR032834">
    <property type="entry name" value="NatK-like_C"/>
</dbReference>
<feature type="domain" description="Sensor histidine kinase NatK-like C-terminal" evidence="2">
    <location>
        <begin position="338"/>
        <end position="437"/>
    </location>
</feature>
<accession>A0A844GK80</accession>
<name>A0A844GK80_9FIRM</name>
<dbReference type="AlphaFoldDB" id="A0A844GK80"/>
<evidence type="ECO:0000256" key="1">
    <source>
        <dbReference type="SAM" id="Phobius"/>
    </source>
</evidence>
<proteinExistence type="predicted"/>
<feature type="transmembrane region" description="Helical" evidence="1">
    <location>
        <begin position="167"/>
        <end position="187"/>
    </location>
</feature>
<gene>
    <name evidence="3" type="ORF">GKZ57_09850</name>
</gene>
<dbReference type="Gene3D" id="3.30.565.10">
    <property type="entry name" value="Histidine kinase-like ATPase, C-terminal domain"/>
    <property type="match status" value="1"/>
</dbReference>
<evidence type="ECO:0000313" key="3">
    <source>
        <dbReference type="EMBL" id="MTD61562.1"/>
    </source>
</evidence>
<keyword evidence="1" id="KW-0472">Membrane</keyword>
<feature type="transmembrane region" description="Helical" evidence="1">
    <location>
        <begin position="37"/>
        <end position="58"/>
    </location>
</feature>
<feature type="transmembrane region" description="Helical" evidence="1">
    <location>
        <begin position="7"/>
        <end position="25"/>
    </location>
</feature>
<evidence type="ECO:0000313" key="4">
    <source>
        <dbReference type="Proteomes" id="UP000437824"/>
    </source>
</evidence>
<feature type="transmembrane region" description="Helical" evidence="1">
    <location>
        <begin position="124"/>
        <end position="147"/>
    </location>
</feature>
<protein>
    <submittedName>
        <fullName evidence="3">GHKL domain-containing protein</fullName>
    </submittedName>
</protein>
<comment type="caution">
    <text evidence="3">The sequence shown here is derived from an EMBL/GenBank/DDBJ whole genome shotgun (WGS) entry which is preliminary data.</text>
</comment>
<dbReference type="PANTHER" id="PTHR40448">
    <property type="entry name" value="TWO-COMPONENT SENSOR HISTIDINE KINASE"/>
    <property type="match status" value="1"/>
</dbReference>
<dbReference type="Proteomes" id="UP000437824">
    <property type="component" value="Unassembled WGS sequence"/>
</dbReference>
<feature type="transmembrane region" description="Helical" evidence="1">
    <location>
        <begin position="65"/>
        <end position="85"/>
    </location>
</feature>
<organism evidence="3 4">
    <name type="scientific">Blautia luti DSM 14534 = JCM 17040</name>
    <dbReference type="NCBI Taxonomy" id="649762"/>
    <lineage>
        <taxon>Bacteria</taxon>
        <taxon>Bacillati</taxon>
        <taxon>Bacillota</taxon>
        <taxon>Clostridia</taxon>
        <taxon>Lachnospirales</taxon>
        <taxon>Lachnospiraceae</taxon>
        <taxon>Blautia</taxon>
    </lineage>
</organism>
<sequence>MINILRPVLELTVVIPGLLLAYLPLNSSLRYSVRKLFGWLLLPSLGLCIAGGFFCYHVRISSAPFLLILTTGAIAIYMISLPVSIWKSGSIALAVCAVFACLNSISRAINAVMISESNLYGHELWFQIPAGLLYNGFCWLFVLLAWYPATHSVRDMAEDENLAQTWYVFWILPLVFIGLNLFMVPRYKGTLYSGRILKGYIIISLTLLLILCLFYTMFLLIADSLNKNAKLQQENHLLNMQQTRYDNLCTAIEETRHARHDMRHHFHQLSAMAENGDLEGIREYLSLTGSRIPSLDMHFCKNRAADSVAGYYCELAHRSGIPFQAQMDLPAKVPVDEIDMCLVLSNLLENALEASQKTSPSRRHIKITAYLHAEHLILIQVSNPYDGEIREKNGIFQSSKRTGNGIGLQSVRRICEKNGGADSFTYKDGIFTAKVMLHD</sequence>
<dbReference type="GO" id="GO:0042802">
    <property type="term" value="F:identical protein binding"/>
    <property type="evidence" value="ECO:0007669"/>
    <property type="project" value="TreeGrafter"/>
</dbReference>
<dbReference type="SUPFAM" id="SSF55874">
    <property type="entry name" value="ATPase domain of HSP90 chaperone/DNA topoisomerase II/histidine kinase"/>
    <property type="match status" value="1"/>
</dbReference>
<feature type="transmembrane region" description="Helical" evidence="1">
    <location>
        <begin position="199"/>
        <end position="222"/>
    </location>
</feature>
<feature type="transmembrane region" description="Helical" evidence="1">
    <location>
        <begin position="91"/>
        <end position="112"/>
    </location>
</feature>
<keyword evidence="1" id="KW-1133">Transmembrane helix</keyword>
<reference evidence="3 4" key="1">
    <citation type="submission" date="2019-11" db="EMBL/GenBank/DDBJ databases">
        <title>Draft genome sequence of Blautia luti DSM 14534T, isolated from human stool.</title>
        <authorList>
            <person name="Ortiz R."/>
            <person name="Melis-Arcos F."/>
            <person name="Covarrubias P."/>
            <person name="Cardenas J.P."/>
            <person name="Perez-Donoso J."/>
            <person name="Almonacid D."/>
        </authorList>
    </citation>
    <scope>NUCLEOTIDE SEQUENCE [LARGE SCALE GENOMIC DNA]</scope>
    <source>
        <strain evidence="3 4">DSM 14534</strain>
    </source>
</reference>
<dbReference type="CDD" id="cd16935">
    <property type="entry name" value="HATPase_AgrC-ComD-like"/>
    <property type="match status" value="1"/>
</dbReference>
<dbReference type="RefSeq" id="WP_154780422.1">
    <property type="nucleotide sequence ID" value="NZ_WMBC01000007.1"/>
</dbReference>
<dbReference type="EMBL" id="WMBC01000007">
    <property type="protein sequence ID" value="MTD61562.1"/>
    <property type="molecule type" value="Genomic_DNA"/>
</dbReference>
<dbReference type="Pfam" id="PF14501">
    <property type="entry name" value="HATPase_c_5"/>
    <property type="match status" value="1"/>
</dbReference>
<dbReference type="InterPro" id="IPR036890">
    <property type="entry name" value="HATPase_C_sf"/>
</dbReference>
<dbReference type="PANTHER" id="PTHR40448:SF1">
    <property type="entry name" value="TWO-COMPONENT SENSOR HISTIDINE KINASE"/>
    <property type="match status" value="1"/>
</dbReference>
<evidence type="ECO:0000259" key="2">
    <source>
        <dbReference type="Pfam" id="PF14501"/>
    </source>
</evidence>